<accession>A0ABU3S417</accession>
<keyword evidence="1" id="KW-0812">Transmembrane</keyword>
<keyword evidence="1" id="KW-0472">Membrane</keyword>
<dbReference type="Proteomes" id="UP001254257">
    <property type="component" value="Unassembled WGS sequence"/>
</dbReference>
<comment type="caution">
    <text evidence="2">The sequence shown here is derived from an EMBL/GenBank/DDBJ whole genome shotgun (WGS) entry which is preliminary data.</text>
</comment>
<evidence type="ECO:0000313" key="2">
    <source>
        <dbReference type="EMBL" id="MDU0339524.1"/>
    </source>
</evidence>
<evidence type="ECO:0000256" key="1">
    <source>
        <dbReference type="SAM" id="Phobius"/>
    </source>
</evidence>
<keyword evidence="1" id="KW-1133">Transmembrane helix</keyword>
<feature type="transmembrane region" description="Helical" evidence="1">
    <location>
        <begin position="46"/>
        <end position="65"/>
    </location>
</feature>
<evidence type="ECO:0000313" key="3">
    <source>
        <dbReference type="Proteomes" id="UP001254257"/>
    </source>
</evidence>
<sequence>MMLGLEQFALGLGILGLACFTWPILQRLSGRAQPEPLGSGRSLRSPLWWAGFGLTVIAIFLQRIAAQQGGG</sequence>
<keyword evidence="3" id="KW-1185">Reference proteome</keyword>
<name>A0ABU3S417_9HYPH</name>
<protein>
    <submittedName>
        <fullName evidence="2">Uncharacterized protein</fullName>
    </submittedName>
</protein>
<organism evidence="2 3">
    <name type="scientific">Bosea rubneri</name>
    <dbReference type="NCBI Taxonomy" id="3075434"/>
    <lineage>
        <taxon>Bacteria</taxon>
        <taxon>Pseudomonadati</taxon>
        <taxon>Pseudomonadota</taxon>
        <taxon>Alphaproteobacteria</taxon>
        <taxon>Hyphomicrobiales</taxon>
        <taxon>Boseaceae</taxon>
        <taxon>Bosea</taxon>
    </lineage>
</organism>
<feature type="transmembrane region" description="Helical" evidence="1">
    <location>
        <begin position="6"/>
        <end position="25"/>
    </location>
</feature>
<dbReference type="EMBL" id="JAWDID010000007">
    <property type="protein sequence ID" value="MDU0339524.1"/>
    <property type="molecule type" value="Genomic_DNA"/>
</dbReference>
<gene>
    <name evidence="2" type="ORF">RKE40_06515</name>
</gene>
<proteinExistence type="predicted"/>
<reference evidence="2 3" key="1">
    <citation type="submission" date="2023-09" db="EMBL/GenBank/DDBJ databases">
        <title>Whole genome shotgun sequencing (WGS) of Bosea sp. ZW T0_25, isolated from stored onions (Allium cepa).</title>
        <authorList>
            <person name="Stoll D.A."/>
            <person name="Huch M."/>
        </authorList>
    </citation>
    <scope>NUCLEOTIDE SEQUENCE [LARGE SCALE GENOMIC DNA]</scope>
    <source>
        <strain evidence="2 3">ZW T0_25</strain>
    </source>
</reference>
<dbReference type="RefSeq" id="WP_316017427.1">
    <property type="nucleotide sequence ID" value="NZ_JAWDID010000007.1"/>
</dbReference>